<dbReference type="InterPro" id="IPR029058">
    <property type="entry name" value="AB_hydrolase_fold"/>
</dbReference>
<dbReference type="OrthoDB" id="5220752at2759"/>
<gene>
    <name evidence="1" type="ORF">EWM64_g387</name>
</gene>
<evidence type="ECO:0000313" key="1">
    <source>
        <dbReference type="EMBL" id="TFY83630.1"/>
    </source>
</evidence>
<sequence length="412" mass="45914">MGNNESVFLANASGQDVYVMAGLYPDWPVAEFLNDISRLYVGVEELKGATVEVLQLPEALITVRDLYEFLQVASKLLSGRIEIGSRSEEAAAILRDAFKENSILIFAGNDANLKDEELLRRYLNSNGVEGSGHGGGARDEWRREAGRSVQFWPQPLLDRRRAAEDSAIPGWIELGPGSRCWYGEMAFPAVQYAAAIKAFLASDALSLAERQNLVGVGHSGGGGSLIQALPKDGENIPLRTLILVESPHCDESSWPYFRQLYKVVKRSNARRPTIWNTVDDAVKWMRTHIPWKNFHPDIFEIIPQIYFRNVEGQPGKVTTKTTVEQETACFVDDGTHLGALTQLRNMLDRLPTHLIIGSEKDIWCAALHMESIPGEDNHRTGQTGSTRSSIGTLRWIVLAWGPSRRFKAQVIM</sequence>
<keyword evidence="2" id="KW-1185">Reference proteome</keyword>
<evidence type="ECO:0008006" key="3">
    <source>
        <dbReference type="Google" id="ProtNLM"/>
    </source>
</evidence>
<protein>
    <recommendedName>
        <fullName evidence="3">AB hydrolase-1 domain-containing protein</fullName>
    </recommendedName>
</protein>
<organism evidence="1 2">
    <name type="scientific">Hericium alpestre</name>
    <dbReference type="NCBI Taxonomy" id="135208"/>
    <lineage>
        <taxon>Eukaryota</taxon>
        <taxon>Fungi</taxon>
        <taxon>Dikarya</taxon>
        <taxon>Basidiomycota</taxon>
        <taxon>Agaricomycotina</taxon>
        <taxon>Agaricomycetes</taxon>
        <taxon>Russulales</taxon>
        <taxon>Hericiaceae</taxon>
        <taxon>Hericium</taxon>
    </lineage>
</organism>
<evidence type="ECO:0000313" key="2">
    <source>
        <dbReference type="Proteomes" id="UP000298061"/>
    </source>
</evidence>
<dbReference type="EMBL" id="SFCI01000018">
    <property type="protein sequence ID" value="TFY83630.1"/>
    <property type="molecule type" value="Genomic_DNA"/>
</dbReference>
<comment type="caution">
    <text evidence="1">The sequence shown here is derived from an EMBL/GenBank/DDBJ whole genome shotgun (WGS) entry which is preliminary data.</text>
</comment>
<accession>A0A4Z0AAQ4</accession>
<proteinExistence type="predicted"/>
<dbReference type="Proteomes" id="UP000298061">
    <property type="component" value="Unassembled WGS sequence"/>
</dbReference>
<dbReference type="SUPFAM" id="SSF53474">
    <property type="entry name" value="alpha/beta-Hydrolases"/>
    <property type="match status" value="1"/>
</dbReference>
<dbReference type="Gene3D" id="3.40.50.1820">
    <property type="entry name" value="alpha/beta hydrolase"/>
    <property type="match status" value="1"/>
</dbReference>
<reference evidence="1 2" key="1">
    <citation type="submission" date="2019-02" db="EMBL/GenBank/DDBJ databases">
        <title>Genome sequencing of the rare red list fungi Hericium alpestre (H. flagellum).</title>
        <authorList>
            <person name="Buettner E."/>
            <person name="Kellner H."/>
        </authorList>
    </citation>
    <scope>NUCLEOTIDE SEQUENCE [LARGE SCALE GENOMIC DNA]</scope>
    <source>
        <strain evidence="1 2">DSM 108284</strain>
    </source>
</reference>
<name>A0A4Z0AAQ4_9AGAM</name>
<dbReference type="AlphaFoldDB" id="A0A4Z0AAQ4"/>